<evidence type="ECO:0000313" key="5">
    <source>
        <dbReference type="Proteomes" id="UP000036426"/>
    </source>
</evidence>
<dbReference type="SUPFAM" id="SSF53756">
    <property type="entry name" value="UDP-Glycosyltransferase/glycogen phosphorylase"/>
    <property type="match status" value="1"/>
</dbReference>
<dbReference type="PANTHER" id="PTHR46401">
    <property type="entry name" value="GLYCOSYLTRANSFERASE WBBK-RELATED"/>
    <property type="match status" value="1"/>
</dbReference>
<protein>
    <recommendedName>
        <fullName evidence="3">Glycosyl transferase family 1 domain-containing protein</fullName>
    </recommendedName>
</protein>
<evidence type="ECO:0000259" key="3">
    <source>
        <dbReference type="Pfam" id="PF00534"/>
    </source>
</evidence>
<dbReference type="Proteomes" id="UP000036426">
    <property type="component" value="Unassembled WGS sequence"/>
</dbReference>
<evidence type="ECO:0000256" key="1">
    <source>
        <dbReference type="ARBA" id="ARBA00022679"/>
    </source>
</evidence>
<dbReference type="Pfam" id="PF00534">
    <property type="entry name" value="Glycos_transf_1"/>
    <property type="match status" value="1"/>
</dbReference>
<dbReference type="RefSeq" id="WP_047876135.1">
    <property type="nucleotide sequence ID" value="NZ_BMYC01000016.1"/>
</dbReference>
<evidence type="ECO:0000313" key="4">
    <source>
        <dbReference type="EMBL" id="KLU99026.1"/>
    </source>
</evidence>
<keyword evidence="5" id="KW-1185">Reference proteome</keyword>
<dbReference type="EMBL" id="LDOV01000039">
    <property type="protein sequence ID" value="KLU99026.1"/>
    <property type="molecule type" value="Genomic_DNA"/>
</dbReference>
<sequence length="423" mass="48077">MHQDKIIGILTGGLMGSDPYHPSSWSGSSASFFHELNRQQRLAYAFGPELSRWYYYRRFAGCLHYNKEVWKRKLYMSKAYRDDLTDKARQLAHLHQIQHAQSASPPDHAVVQLGAYMNAREIYGNKMPIFSYQDGNIAERQTSSFTPKALRAQKTLFAEAIAYEKKVAHDMDLIFTTSEYLRQSFIDHYQLPPARVVNIDMGTNLSPFEHITSQQKDYRRKDILFIGKSDFLRKGTDLAIQAFEIVQQTYPQAILHLVGPEVKHQRRYPNPNIHFHGLLSKNNPQHLKTLESLFQHCAIYIQPSRYEPFGIAPIEAMMHGIPAVVTGEWALKDSVIDGVTGAHAKLNDAQDLASKMLQLLQNPQLAQMGAQAQEWAKGHFSWEKTVSSLLAHIDNHPPKAALHAKPVRGAKSSAQKVSHEISR</sequence>
<dbReference type="InterPro" id="IPR001296">
    <property type="entry name" value="Glyco_trans_1"/>
</dbReference>
<dbReference type="GO" id="GO:0016757">
    <property type="term" value="F:glycosyltransferase activity"/>
    <property type="evidence" value="ECO:0007669"/>
    <property type="project" value="InterPro"/>
</dbReference>
<dbReference type="GO" id="GO:0009103">
    <property type="term" value="P:lipopolysaccharide biosynthetic process"/>
    <property type="evidence" value="ECO:0007669"/>
    <property type="project" value="TreeGrafter"/>
</dbReference>
<reference evidence="4 5" key="1">
    <citation type="submission" date="2015-05" db="EMBL/GenBank/DDBJ databases">
        <title>Photobacterium galathea sp. nov.</title>
        <authorList>
            <person name="Machado H."/>
            <person name="Gram L."/>
        </authorList>
    </citation>
    <scope>NUCLEOTIDE SEQUENCE [LARGE SCALE GENOMIC DNA]</scope>
    <source>
        <strain evidence="4 5">DSM 25995</strain>
    </source>
</reference>
<dbReference type="AlphaFoldDB" id="A0A0J1JBQ6"/>
<feature type="domain" description="Glycosyl transferase family 1" evidence="3">
    <location>
        <begin position="214"/>
        <end position="374"/>
    </location>
</feature>
<organism evidence="4 5">
    <name type="scientific">Photobacterium aphoticum</name>
    <dbReference type="NCBI Taxonomy" id="754436"/>
    <lineage>
        <taxon>Bacteria</taxon>
        <taxon>Pseudomonadati</taxon>
        <taxon>Pseudomonadota</taxon>
        <taxon>Gammaproteobacteria</taxon>
        <taxon>Vibrionales</taxon>
        <taxon>Vibrionaceae</taxon>
        <taxon>Photobacterium</taxon>
    </lineage>
</organism>
<gene>
    <name evidence="4" type="ORF">ABT58_19525</name>
</gene>
<dbReference type="PANTHER" id="PTHR46401:SF2">
    <property type="entry name" value="GLYCOSYLTRANSFERASE WBBK-RELATED"/>
    <property type="match status" value="1"/>
</dbReference>
<dbReference type="PATRIC" id="fig|754436.4.peg.4131"/>
<evidence type="ECO:0000256" key="2">
    <source>
        <dbReference type="SAM" id="MobiDB-lite"/>
    </source>
</evidence>
<accession>A0A0J1JBQ6</accession>
<keyword evidence="1" id="KW-0808">Transferase</keyword>
<proteinExistence type="predicted"/>
<comment type="caution">
    <text evidence="4">The sequence shown here is derived from an EMBL/GenBank/DDBJ whole genome shotgun (WGS) entry which is preliminary data.</text>
</comment>
<name>A0A0J1JBQ6_9GAMM</name>
<dbReference type="OrthoDB" id="9802524at2"/>
<feature type="region of interest" description="Disordered" evidence="2">
    <location>
        <begin position="402"/>
        <end position="423"/>
    </location>
</feature>
<dbReference type="CDD" id="cd03801">
    <property type="entry name" value="GT4_PimA-like"/>
    <property type="match status" value="1"/>
</dbReference>
<dbReference type="Gene3D" id="3.40.50.2000">
    <property type="entry name" value="Glycogen Phosphorylase B"/>
    <property type="match status" value="2"/>
</dbReference>